<dbReference type="Pfam" id="PF03323">
    <property type="entry name" value="GerA"/>
    <property type="match status" value="1"/>
</dbReference>
<accession>A0ABW5S1W2</accession>
<evidence type="ECO:0000256" key="1">
    <source>
        <dbReference type="ARBA" id="ARBA00005278"/>
    </source>
</evidence>
<proteinExistence type="inferred from homology"/>
<dbReference type="InterPro" id="IPR004995">
    <property type="entry name" value="Spore_Ger"/>
</dbReference>
<feature type="transmembrane region" description="Helical" evidence="3">
    <location>
        <begin position="394"/>
        <end position="421"/>
    </location>
</feature>
<dbReference type="PANTHER" id="PTHR22550">
    <property type="entry name" value="SPORE GERMINATION PROTEIN"/>
    <property type="match status" value="1"/>
</dbReference>
<name>A0ABW5S1W2_9BACL</name>
<organism evidence="4 5">
    <name type="scientific">Sporolactobacillus shoreicorticis</name>
    <dbReference type="NCBI Taxonomy" id="1923877"/>
    <lineage>
        <taxon>Bacteria</taxon>
        <taxon>Bacillati</taxon>
        <taxon>Bacillota</taxon>
        <taxon>Bacilli</taxon>
        <taxon>Bacillales</taxon>
        <taxon>Sporolactobacillaceae</taxon>
        <taxon>Sporolactobacillus</taxon>
    </lineage>
</organism>
<dbReference type="InterPro" id="IPR050768">
    <property type="entry name" value="UPF0353/GerABKA_families"/>
</dbReference>
<dbReference type="RefSeq" id="WP_253058014.1">
    <property type="nucleotide sequence ID" value="NZ_JAMXWM010000002.1"/>
</dbReference>
<comment type="caution">
    <text evidence="4">The sequence shown here is derived from an EMBL/GenBank/DDBJ whole genome shotgun (WGS) entry which is preliminary data.</text>
</comment>
<evidence type="ECO:0000313" key="5">
    <source>
        <dbReference type="Proteomes" id="UP001597399"/>
    </source>
</evidence>
<gene>
    <name evidence="4" type="ORF">ACFSUE_06790</name>
</gene>
<feature type="transmembrane region" description="Helical" evidence="3">
    <location>
        <begin position="364"/>
        <end position="382"/>
    </location>
</feature>
<keyword evidence="3" id="KW-1133">Transmembrane helix</keyword>
<sequence length="533" mass="58840">MFKRMIQFRKKQTTNHKAESKSTSNSVKSEKLSKSLSVNIKQLKTTFGESEDVVFREFYFGVSKQTKALVCFIDGLGDKKLILESIVKSLMVDIHIIDQQVTVVKKNGPFHDLSKHVLSVTDAKTIDTFDETVKNILAGNACLLIDGNNNGFAIDVKGGEKRNVEAAKNETVIRGPQEAFVETLRTNTSLLRRIIKNPNLIFEHIILGKQTHTDISIAFIRGIANDKIVEEVKRRLSKINIDAILESGYVEQLIEDRSFTPFATVGNSEKPDKVAAKLLEGRVAILCDGTPVVLTVPYIFAEAFQVPDDYYSRMSYGSIVRASRFFAFAVTLLLPALFVAITTFHQEMIPTVLLIKLTAAREGIPFPALIETLISELIFLLIRESGIRMPRATGSAVTIVGSLVMGDAAVSAGIVGAPMVIVTSLSGITGLTLPAMYNAVIVFRYLFILLGGIFGLYGVTIGLLCLLAHMCALRSFGVPFMTPFAPLSLNGLKDSILRLPLWSMNSRPKFITWRKSNRQSRAQRPSPTHKKGK</sequence>
<keyword evidence="2 3" id="KW-0472">Membrane</keyword>
<dbReference type="PANTHER" id="PTHR22550:SF5">
    <property type="entry name" value="LEUCINE ZIPPER PROTEIN 4"/>
    <property type="match status" value="1"/>
</dbReference>
<dbReference type="PIRSF" id="PIRSF005690">
    <property type="entry name" value="GerBA"/>
    <property type="match status" value="1"/>
</dbReference>
<comment type="similarity">
    <text evidence="1">Belongs to the GerABKA family.</text>
</comment>
<keyword evidence="5" id="KW-1185">Reference proteome</keyword>
<evidence type="ECO:0000313" key="4">
    <source>
        <dbReference type="EMBL" id="MFD2693338.1"/>
    </source>
</evidence>
<evidence type="ECO:0000256" key="2">
    <source>
        <dbReference type="ARBA" id="ARBA00023136"/>
    </source>
</evidence>
<evidence type="ECO:0000256" key="3">
    <source>
        <dbReference type="SAM" id="Phobius"/>
    </source>
</evidence>
<protein>
    <submittedName>
        <fullName evidence="4">Spore germination protein</fullName>
    </submittedName>
</protein>
<dbReference type="EMBL" id="JBHUMQ010000015">
    <property type="protein sequence ID" value="MFD2693338.1"/>
    <property type="molecule type" value="Genomic_DNA"/>
</dbReference>
<feature type="transmembrane region" description="Helical" evidence="3">
    <location>
        <begin position="441"/>
        <end position="467"/>
    </location>
</feature>
<reference evidence="5" key="1">
    <citation type="journal article" date="2019" name="Int. J. Syst. Evol. Microbiol.">
        <title>The Global Catalogue of Microorganisms (GCM) 10K type strain sequencing project: providing services to taxonomists for standard genome sequencing and annotation.</title>
        <authorList>
            <consortium name="The Broad Institute Genomics Platform"/>
            <consortium name="The Broad Institute Genome Sequencing Center for Infectious Disease"/>
            <person name="Wu L."/>
            <person name="Ma J."/>
        </authorList>
    </citation>
    <scope>NUCLEOTIDE SEQUENCE [LARGE SCALE GENOMIC DNA]</scope>
    <source>
        <strain evidence="5">TISTR 2466</strain>
    </source>
</reference>
<keyword evidence="3" id="KW-0812">Transmembrane</keyword>
<dbReference type="Proteomes" id="UP001597399">
    <property type="component" value="Unassembled WGS sequence"/>
</dbReference>
<feature type="transmembrane region" description="Helical" evidence="3">
    <location>
        <begin position="325"/>
        <end position="344"/>
    </location>
</feature>